<dbReference type="EMBL" id="CAEZVN010000001">
    <property type="protein sequence ID" value="CAB4623243.1"/>
    <property type="molecule type" value="Genomic_DNA"/>
</dbReference>
<dbReference type="AlphaFoldDB" id="A0A6J6IEN8"/>
<reference evidence="2" key="1">
    <citation type="submission" date="2020-05" db="EMBL/GenBank/DDBJ databases">
        <authorList>
            <person name="Chiriac C."/>
            <person name="Salcher M."/>
            <person name="Ghai R."/>
            <person name="Kavagutti S V."/>
        </authorList>
    </citation>
    <scope>NUCLEOTIDE SEQUENCE</scope>
</reference>
<feature type="domain" description="GmrSD restriction endonucleases C-terminal" evidence="1">
    <location>
        <begin position="72"/>
        <end position="207"/>
    </location>
</feature>
<organism evidence="2">
    <name type="scientific">freshwater metagenome</name>
    <dbReference type="NCBI Taxonomy" id="449393"/>
    <lineage>
        <taxon>unclassified sequences</taxon>
        <taxon>metagenomes</taxon>
        <taxon>ecological metagenomes</taxon>
    </lineage>
</organism>
<evidence type="ECO:0000259" key="1">
    <source>
        <dbReference type="Pfam" id="PF07510"/>
    </source>
</evidence>
<protein>
    <submittedName>
        <fullName evidence="2">Unannotated protein</fullName>
    </submittedName>
</protein>
<dbReference type="PANTHER" id="PTHR24094:SF15">
    <property type="entry name" value="AMP-DEPENDENT SYNTHETASE_LIGASE DOMAIN-CONTAINING PROTEIN-RELATED"/>
    <property type="match status" value="1"/>
</dbReference>
<sequence length="222" mass="23581">MNKTARFAAAGLLAVGLFASALEGGVVSAEAASAPLASKVLEKLAVKGRAPKTGYARDLFSDGWGTISGCDTRNFILKRDLTSITWRSGENCIVATGRLVDPYTGKAIKFVRGVKTSLAVQIDHVVAVSDAWQKGAQQLSSESRYSFYNDPLNLLAVDGPTNSAKGDGDAATWLPPNKSYRCAYVARQVAVKAKYKIWVTSAEKSAIQGILAKCPKQPIPSA</sequence>
<dbReference type="Pfam" id="PF07510">
    <property type="entry name" value="GmrSD_C"/>
    <property type="match status" value="1"/>
</dbReference>
<name>A0A6J6IEN8_9ZZZZ</name>
<evidence type="ECO:0000313" key="2">
    <source>
        <dbReference type="EMBL" id="CAB4623243.1"/>
    </source>
</evidence>
<accession>A0A6J6IEN8</accession>
<proteinExistence type="predicted"/>
<gene>
    <name evidence="2" type="ORF">UFOPK2001_00010</name>
</gene>
<dbReference type="InterPro" id="IPR011089">
    <property type="entry name" value="GmrSD_C"/>
</dbReference>
<dbReference type="PANTHER" id="PTHR24094">
    <property type="entry name" value="SECRETED PROTEIN"/>
    <property type="match status" value="1"/>
</dbReference>